<dbReference type="GO" id="GO:0003700">
    <property type="term" value="F:DNA-binding transcription factor activity"/>
    <property type="evidence" value="ECO:0007669"/>
    <property type="project" value="InterPro"/>
</dbReference>
<evidence type="ECO:0000313" key="8">
    <source>
        <dbReference type="Proteomes" id="UP000005239"/>
    </source>
</evidence>
<feature type="region of interest" description="Disordered" evidence="5">
    <location>
        <begin position="349"/>
        <end position="369"/>
    </location>
</feature>
<reference evidence="8" key="1">
    <citation type="journal article" date="2008" name="Nat. Genet.">
        <title>The Pristionchus pacificus genome provides a unique perspective on nematode lifestyle and parasitism.</title>
        <authorList>
            <person name="Dieterich C."/>
            <person name="Clifton S.W."/>
            <person name="Schuster L.N."/>
            <person name="Chinwalla A."/>
            <person name="Delehaunty K."/>
            <person name="Dinkelacker I."/>
            <person name="Fulton L."/>
            <person name="Fulton R."/>
            <person name="Godfrey J."/>
            <person name="Minx P."/>
            <person name="Mitreva M."/>
            <person name="Roeseler W."/>
            <person name="Tian H."/>
            <person name="Witte H."/>
            <person name="Yang S.P."/>
            <person name="Wilson R.K."/>
            <person name="Sommer R.J."/>
        </authorList>
    </citation>
    <scope>NUCLEOTIDE SEQUENCE [LARGE SCALE GENOMIC DNA]</scope>
    <source>
        <strain evidence="8">PS312</strain>
    </source>
</reference>
<keyword evidence="4" id="KW-0539">Nucleus</keyword>
<organism evidence="7 8">
    <name type="scientific">Pristionchus pacificus</name>
    <name type="common">Parasitic nematode worm</name>
    <dbReference type="NCBI Taxonomy" id="54126"/>
    <lineage>
        <taxon>Eukaryota</taxon>
        <taxon>Metazoa</taxon>
        <taxon>Ecdysozoa</taxon>
        <taxon>Nematoda</taxon>
        <taxon>Chromadorea</taxon>
        <taxon>Rhabditida</taxon>
        <taxon>Rhabditina</taxon>
        <taxon>Diplogasteromorpha</taxon>
        <taxon>Diplogasteroidea</taxon>
        <taxon>Neodiplogasteridae</taxon>
        <taxon>Pristionchus</taxon>
    </lineage>
</organism>
<dbReference type="EnsemblMetazoa" id="PPA46733.1">
    <property type="protein sequence ID" value="PPA46733.1"/>
    <property type="gene ID" value="WBGene00304512"/>
</dbReference>
<feature type="compositionally biased region" description="Basic and acidic residues" evidence="5">
    <location>
        <begin position="468"/>
        <end position="479"/>
    </location>
</feature>
<feature type="compositionally biased region" description="Basic residues" evidence="5">
    <location>
        <begin position="451"/>
        <end position="460"/>
    </location>
</feature>
<keyword evidence="8" id="KW-1185">Reference proteome</keyword>
<keyword evidence="3" id="KW-0804">Transcription</keyword>
<dbReference type="Proteomes" id="UP000005239">
    <property type="component" value="Unassembled WGS sequence"/>
</dbReference>
<feature type="domain" description="BZIP" evidence="6">
    <location>
        <begin position="467"/>
        <end position="534"/>
    </location>
</feature>
<reference evidence="7" key="2">
    <citation type="submission" date="2022-06" db="UniProtKB">
        <authorList>
            <consortium name="EnsemblMetazoa"/>
        </authorList>
    </citation>
    <scope>IDENTIFICATION</scope>
    <source>
        <strain evidence="7">PS312</strain>
    </source>
</reference>
<dbReference type="OrthoDB" id="5829382at2759"/>
<feature type="compositionally biased region" description="Low complexity" evidence="5">
    <location>
        <begin position="431"/>
        <end position="448"/>
    </location>
</feature>
<sequence>MMSLVTTGHATDPKVLVTNGGGSGENSADPLQTPRVLYPAVFIPTGDDEGINRLILEAASAPNSASIYFPSTAELMMPTAETIRRANPFDLSFGKANRIIGANRSILEQNGLVPATSTSGSIATSSVDTANACAAVEAAVSAASAASSTAAAAAATSNFLSKLQLPPALNHSPSIFSNIGLLGSATDGNENALKTADFARLVQQMKENGGLSAQNSFMDSGSSNAPKTADVLNAVLDIHMQSLQNKANEAAKGNSDAAAVSAASLQYLNSSIFNMHTPAGSAPNSAGVLASLTAPSAASIANVLASVAGGAGSQSLFVPPGTNQQTSPGRQAGELKLSPKVLFTDTASSLNGMHPSTSGVRPPSAPPTTTTLMTALQQAAGPQHKQSTTIDPAAWDPHDVKPIVSGSSVIYEHDPMLGGMHGGYHMDDMGGPRSNESGSSSTRNSSSGLMHHGHAGRGRGRSTAEMPPDERRQTILERNKAAAVRYRKRKKEEHDEMITRCQQMEQERSAIIAFQTQNAALRREVDRLTTILKERQMKCACLRGVTLPSELRERPPGDAEILEQCASGGFGGLHGPSMSAAGAVHLMNGLQHFNTGGGAAKRPHTMHKM</sequence>
<accession>A0A8R1V324</accession>
<dbReference type="InterPro" id="IPR046347">
    <property type="entry name" value="bZIP_sf"/>
</dbReference>
<dbReference type="SUPFAM" id="SSF57959">
    <property type="entry name" value="Leucine zipper domain"/>
    <property type="match status" value="1"/>
</dbReference>
<evidence type="ECO:0000313" key="7">
    <source>
        <dbReference type="EnsemblMetazoa" id="PPA46733.1"/>
    </source>
</evidence>
<keyword evidence="2" id="KW-0805">Transcription regulation</keyword>
<gene>
    <name evidence="7" type="primary">WBGene00304512</name>
</gene>
<feature type="region of interest" description="Disordered" evidence="5">
    <location>
        <begin position="421"/>
        <end position="479"/>
    </location>
</feature>
<evidence type="ECO:0000256" key="3">
    <source>
        <dbReference type="ARBA" id="ARBA00023163"/>
    </source>
</evidence>
<comment type="subcellular location">
    <subcellularLocation>
        <location evidence="1">Nucleus</location>
    </subcellularLocation>
</comment>
<dbReference type="CDD" id="cd14687">
    <property type="entry name" value="bZIP_ATF2"/>
    <property type="match status" value="1"/>
</dbReference>
<evidence type="ECO:0000256" key="5">
    <source>
        <dbReference type="SAM" id="MobiDB-lite"/>
    </source>
</evidence>
<dbReference type="AlphaFoldDB" id="A0A8R1V324"/>
<dbReference type="Gene3D" id="1.20.5.170">
    <property type="match status" value="1"/>
</dbReference>
<feature type="region of interest" description="Disordered" evidence="5">
    <location>
        <begin position="1"/>
        <end position="30"/>
    </location>
</feature>
<dbReference type="PANTHER" id="PTHR19304">
    <property type="entry name" value="CYCLIC-AMP RESPONSE ELEMENT BINDING PROTEIN"/>
    <property type="match status" value="1"/>
</dbReference>
<dbReference type="SMART" id="SM00338">
    <property type="entry name" value="BRLZ"/>
    <property type="match status" value="1"/>
</dbReference>
<protein>
    <recommendedName>
        <fullName evidence="6">BZIP domain-containing protein</fullName>
    </recommendedName>
</protein>
<evidence type="ECO:0000259" key="6">
    <source>
        <dbReference type="SMART" id="SM00338"/>
    </source>
</evidence>
<evidence type="ECO:0000256" key="1">
    <source>
        <dbReference type="ARBA" id="ARBA00004123"/>
    </source>
</evidence>
<dbReference type="InterPro" id="IPR051027">
    <property type="entry name" value="bZIP_transcription_factors"/>
</dbReference>
<evidence type="ECO:0000256" key="2">
    <source>
        <dbReference type="ARBA" id="ARBA00023015"/>
    </source>
</evidence>
<feature type="compositionally biased region" description="Polar residues" evidence="5">
    <location>
        <begin position="349"/>
        <end position="359"/>
    </location>
</feature>
<dbReference type="InterPro" id="IPR004827">
    <property type="entry name" value="bZIP"/>
</dbReference>
<name>A0A8R1V324_PRIPA</name>
<dbReference type="GO" id="GO:0005634">
    <property type="term" value="C:nucleus"/>
    <property type="evidence" value="ECO:0007669"/>
    <property type="project" value="UniProtKB-SubCell"/>
</dbReference>
<evidence type="ECO:0000256" key="4">
    <source>
        <dbReference type="ARBA" id="ARBA00023242"/>
    </source>
</evidence>
<proteinExistence type="predicted"/>